<dbReference type="SUPFAM" id="SSF48264">
    <property type="entry name" value="Cytochrome P450"/>
    <property type="match status" value="1"/>
</dbReference>
<dbReference type="GO" id="GO:0005506">
    <property type="term" value="F:iron ion binding"/>
    <property type="evidence" value="ECO:0007669"/>
    <property type="project" value="InterPro"/>
</dbReference>
<keyword evidence="2" id="KW-0349">Heme</keyword>
<dbReference type="PRINTS" id="PR00385">
    <property type="entry name" value="P450"/>
</dbReference>
<dbReference type="Pfam" id="PF00067">
    <property type="entry name" value="p450"/>
    <property type="match status" value="1"/>
</dbReference>
<keyword evidence="8" id="KW-1185">Reference proteome</keyword>
<dbReference type="PANTHER" id="PTHR46696">
    <property type="entry name" value="P450, PUTATIVE (EUROFUNG)-RELATED"/>
    <property type="match status" value="1"/>
</dbReference>
<dbReference type="PANTHER" id="PTHR46696:SF3">
    <property type="entry name" value="PULCHERRIMINIC ACID SYNTHASE"/>
    <property type="match status" value="1"/>
</dbReference>
<evidence type="ECO:0000256" key="6">
    <source>
        <dbReference type="ARBA" id="ARBA00023033"/>
    </source>
</evidence>
<dbReference type="Proteomes" id="UP000000492">
    <property type="component" value="Chromosome"/>
</dbReference>
<dbReference type="RefSeq" id="WP_013888678.1">
    <property type="nucleotide sequence ID" value="NC_015673.1"/>
</dbReference>
<sequence length="403" mass="45527">MIKSNHPSLFSLSTIDDPYSTYEKMRKYGDIYWDDKASSWCVLCFDYVHKILNDESDFSTDHLATRVEPVLGDRVLAQMTGKEHDEKKAIAMRGLAQIALDGYYLPIVREKVKQLWEGLAEFKEVDIVNKLAAPFAHDVTCQLLGIDEQWKARIAPWNRSIVKFITLLQQPATARTKQLADAKLFRRFMLKMIEARRKAPRHDLISFLAVRGYREGVSDTEIVALALNIFLAASEPLDKTLAYSIFELLRNPDCLAKVQSDKKFCEALLSEVLRLHPPVQIIPRVAVNDVKISNYKIKKGDSVYCLIGVAHRDPVKYNDPATFLPNRVEGVPRSAFTPSAKHLAFGSGVHFCIVSMLAKRQLLAALESSIPYLDQWQLVPHSLVEAGLYTRGPVRLCLEKVGG</sequence>
<dbReference type="InterPro" id="IPR001128">
    <property type="entry name" value="Cyt_P450"/>
</dbReference>
<name>F8DYK1_CORRG</name>
<evidence type="ECO:0000256" key="5">
    <source>
        <dbReference type="ARBA" id="ARBA00023004"/>
    </source>
</evidence>
<dbReference type="InterPro" id="IPR030904">
    <property type="entry name" value="CypX"/>
</dbReference>
<dbReference type="EC" id="1.14.-.-" evidence="7"/>
<keyword evidence="5" id="KW-0408">Iron</keyword>
<protein>
    <submittedName>
        <fullName evidence="7">Cytochrome P450</fullName>
        <ecNumber evidence="7">1.14.-.-</ecNumber>
    </submittedName>
</protein>
<keyword evidence="3" id="KW-0479">Metal-binding</keyword>
<dbReference type="GO" id="GO:0046148">
    <property type="term" value="P:pigment biosynthetic process"/>
    <property type="evidence" value="ECO:0007669"/>
    <property type="project" value="InterPro"/>
</dbReference>
<evidence type="ECO:0000313" key="7">
    <source>
        <dbReference type="EMBL" id="AEI09666.1"/>
    </source>
</evidence>
<evidence type="ECO:0000256" key="3">
    <source>
        <dbReference type="ARBA" id="ARBA00022723"/>
    </source>
</evidence>
<dbReference type="OrthoDB" id="502624at2"/>
<proteinExistence type="inferred from homology"/>
<accession>F8DYK1</accession>
<evidence type="ECO:0000256" key="1">
    <source>
        <dbReference type="ARBA" id="ARBA00010617"/>
    </source>
</evidence>
<comment type="similarity">
    <text evidence="1">Belongs to the cytochrome P450 family.</text>
</comment>
<dbReference type="GO" id="GO:0020037">
    <property type="term" value="F:heme binding"/>
    <property type="evidence" value="ECO:0007669"/>
    <property type="project" value="InterPro"/>
</dbReference>
<organism evidence="7 8">
    <name type="scientific">Corynebacterium resistens (strain DSM 45100 / JCM 12819 / GTC 2026 / SICGH 158)</name>
    <dbReference type="NCBI Taxonomy" id="662755"/>
    <lineage>
        <taxon>Bacteria</taxon>
        <taxon>Bacillati</taxon>
        <taxon>Actinomycetota</taxon>
        <taxon>Actinomycetes</taxon>
        <taxon>Mycobacteriales</taxon>
        <taxon>Corynebacteriaceae</taxon>
        <taxon>Corynebacterium</taxon>
    </lineage>
</organism>
<dbReference type="GO" id="GO:0016705">
    <property type="term" value="F:oxidoreductase activity, acting on paired donors, with incorporation or reduction of molecular oxygen"/>
    <property type="evidence" value="ECO:0007669"/>
    <property type="project" value="InterPro"/>
</dbReference>
<dbReference type="NCBIfam" id="TIGR04538">
    <property type="entry name" value="P450_cycloAA_1"/>
    <property type="match status" value="1"/>
</dbReference>
<dbReference type="AlphaFoldDB" id="F8DYK1"/>
<keyword evidence="6" id="KW-0503">Monooxygenase</keyword>
<dbReference type="KEGG" id="crd:CRES_1310"/>
<evidence type="ECO:0000256" key="2">
    <source>
        <dbReference type="ARBA" id="ARBA00022617"/>
    </source>
</evidence>
<dbReference type="InterPro" id="IPR036396">
    <property type="entry name" value="Cyt_P450_sf"/>
</dbReference>
<evidence type="ECO:0000256" key="4">
    <source>
        <dbReference type="ARBA" id="ARBA00023002"/>
    </source>
</evidence>
<dbReference type="EMBL" id="CP002857">
    <property type="protein sequence ID" value="AEI09666.1"/>
    <property type="molecule type" value="Genomic_DNA"/>
</dbReference>
<dbReference type="GO" id="GO:0004497">
    <property type="term" value="F:monooxygenase activity"/>
    <property type="evidence" value="ECO:0007669"/>
    <property type="project" value="UniProtKB-KW"/>
</dbReference>
<dbReference type="HOGENOM" id="CLU_033716_0_2_11"/>
<reference evidence="7 8" key="1">
    <citation type="journal article" date="2012" name="BMC Genomics">
        <title>Complete genome sequence, lifestyle, and multi-drug resistance of the human pathogen Corynebacterium resistens DSM 45100 isolated from blood samples of a leukemia patient.</title>
        <authorList>
            <person name="Schroder J."/>
            <person name="Maus I."/>
            <person name="Meyer K."/>
            <person name="Wordemann S."/>
            <person name="Blom J."/>
            <person name="Jaenicke S."/>
            <person name="Schneider J."/>
            <person name="Trost E."/>
            <person name="Tauch A."/>
        </authorList>
    </citation>
    <scope>NUCLEOTIDE SEQUENCE [LARGE SCALE GENOMIC DNA]</scope>
    <source>
        <strain evidence="8">DSM 45100 / JCM 12819 / CCUG 50093 / GTC 2026 / SICGH 158</strain>
    </source>
</reference>
<keyword evidence="4 7" id="KW-0560">Oxidoreductase</keyword>
<dbReference type="Gene3D" id="1.10.630.10">
    <property type="entry name" value="Cytochrome P450"/>
    <property type="match status" value="1"/>
</dbReference>
<dbReference type="PRINTS" id="PR00359">
    <property type="entry name" value="BP450"/>
</dbReference>
<dbReference type="STRING" id="662755.CRES_1310"/>
<dbReference type="eggNOG" id="COG2124">
    <property type="taxonomic scope" value="Bacteria"/>
</dbReference>
<dbReference type="InterPro" id="IPR002397">
    <property type="entry name" value="Cyt_P450_B"/>
</dbReference>
<evidence type="ECO:0000313" key="8">
    <source>
        <dbReference type="Proteomes" id="UP000000492"/>
    </source>
</evidence>
<gene>
    <name evidence="7" type="primary">cypX</name>
    <name evidence="7" type="ordered locus">CRES_1310</name>
</gene>